<dbReference type="PANTHER" id="PTHR30411">
    <property type="entry name" value="CYTOPLASMIC PROTEIN"/>
    <property type="match status" value="1"/>
</dbReference>
<dbReference type="Gene3D" id="3.90.960.10">
    <property type="entry name" value="YbaK/aminoacyl-tRNA synthetase-associated domain"/>
    <property type="match status" value="1"/>
</dbReference>
<feature type="compositionally biased region" description="Low complexity" evidence="1">
    <location>
        <begin position="1"/>
        <end position="16"/>
    </location>
</feature>
<feature type="region of interest" description="Disordered" evidence="1">
    <location>
        <begin position="1"/>
        <end position="29"/>
    </location>
</feature>
<dbReference type="Pfam" id="PF04073">
    <property type="entry name" value="tRNA_edit"/>
    <property type="match status" value="1"/>
</dbReference>
<organism evidence="3 4">
    <name type="scientific">Oerskovia rustica</name>
    <dbReference type="NCBI Taxonomy" id="2762237"/>
    <lineage>
        <taxon>Bacteria</taxon>
        <taxon>Bacillati</taxon>
        <taxon>Actinomycetota</taxon>
        <taxon>Actinomycetes</taxon>
        <taxon>Micrococcales</taxon>
        <taxon>Cellulomonadaceae</taxon>
        <taxon>Oerskovia</taxon>
    </lineage>
</organism>
<comment type="caution">
    <text evidence="3">The sequence shown here is derived from an EMBL/GenBank/DDBJ whole genome shotgun (WGS) entry which is preliminary data.</text>
</comment>
<evidence type="ECO:0000256" key="1">
    <source>
        <dbReference type="SAM" id="MobiDB-lite"/>
    </source>
</evidence>
<protein>
    <submittedName>
        <fullName evidence="3">YbaK/EbsC family protein</fullName>
    </submittedName>
</protein>
<dbReference type="InterPro" id="IPR007214">
    <property type="entry name" value="YbaK/aa-tRNA-synth-assoc-dom"/>
</dbReference>
<name>A0ABR8RUK0_9CELL</name>
<keyword evidence="4" id="KW-1185">Reference proteome</keyword>
<accession>A0ABR8RUK0</accession>
<dbReference type="PANTHER" id="PTHR30411:SF1">
    <property type="entry name" value="CYTOPLASMIC PROTEIN"/>
    <property type="match status" value="1"/>
</dbReference>
<proteinExistence type="predicted"/>
<dbReference type="CDD" id="cd04333">
    <property type="entry name" value="ProX_deacylase"/>
    <property type="match status" value="1"/>
</dbReference>
<dbReference type="Proteomes" id="UP000641803">
    <property type="component" value="Unassembled WGS sequence"/>
</dbReference>
<dbReference type="InterPro" id="IPR036754">
    <property type="entry name" value="YbaK/aa-tRNA-synt-asso_dom_sf"/>
</dbReference>
<dbReference type="SUPFAM" id="SSF55826">
    <property type="entry name" value="YbaK/ProRS associated domain"/>
    <property type="match status" value="1"/>
</dbReference>
<reference evidence="3 4" key="1">
    <citation type="submission" date="2020-08" db="EMBL/GenBank/DDBJ databases">
        <title>A Genomic Blueprint of the Chicken Gut Microbiome.</title>
        <authorList>
            <person name="Gilroy R."/>
            <person name="Ravi A."/>
            <person name="Getino M."/>
            <person name="Pursley I."/>
            <person name="Horton D.L."/>
            <person name="Alikhan N.-F."/>
            <person name="Baker D."/>
            <person name="Gharbi K."/>
            <person name="Hall N."/>
            <person name="Watson M."/>
            <person name="Adriaenssens E.M."/>
            <person name="Foster-Nyarko E."/>
            <person name="Jarju S."/>
            <person name="Secka A."/>
            <person name="Antonio M."/>
            <person name="Oren A."/>
            <person name="Chaudhuri R."/>
            <person name="La Ragione R.M."/>
            <person name="Hildebrand F."/>
            <person name="Pallen M.J."/>
        </authorList>
    </citation>
    <scope>NUCLEOTIDE SEQUENCE [LARGE SCALE GENOMIC DNA]</scope>
    <source>
        <strain evidence="3 4">Sa4CUA1</strain>
    </source>
</reference>
<gene>
    <name evidence="3" type="ORF">H9652_13765</name>
</gene>
<feature type="domain" description="YbaK/aminoacyl-tRNA synthetase-associated" evidence="2">
    <location>
        <begin position="56"/>
        <end position="172"/>
    </location>
</feature>
<dbReference type="EMBL" id="JACSQQ010000023">
    <property type="protein sequence ID" value="MBD7951466.1"/>
    <property type="molecule type" value="Genomic_DNA"/>
</dbReference>
<evidence type="ECO:0000313" key="3">
    <source>
        <dbReference type="EMBL" id="MBD7951466.1"/>
    </source>
</evidence>
<sequence length="183" mass="19218">MLRTSSSSFSRVSRTSCARDDGHLPNLRRPAVSTDRTRAFFDAQAPDLTVLDTGKDTATVQMAAATLGVEPGQIAKTLALRDGERSFLLVTRGDARVDNAKFKATFGAKPRMLDAESATALTGQPIGGVGPFGHSGPVTVYCDVSLQGFETVYPAAGSPTSAFAITPGRLAELAGAQWVDVSR</sequence>
<evidence type="ECO:0000259" key="2">
    <source>
        <dbReference type="Pfam" id="PF04073"/>
    </source>
</evidence>
<evidence type="ECO:0000313" key="4">
    <source>
        <dbReference type="Proteomes" id="UP000641803"/>
    </source>
</evidence>